<protein>
    <recommendedName>
        <fullName evidence="4">DUF883 domain-containing protein</fullName>
    </recommendedName>
</protein>
<dbReference type="STRING" id="370622.LA66_04415"/>
<evidence type="ECO:0000313" key="2">
    <source>
        <dbReference type="EMBL" id="KHJ55874.1"/>
    </source>
</evidence>
<feature type="region of interest" description="Disordered" evidence="1">
    <location>
        <begin position="1"/>
        <end position="20"/>
    </location>
</feature>
<comment type="caution">
    <text evidence="2">The sequence shown here is derived from an EMBL/GenBank/DDBJ whole genome shotgun (WGS) entry which is preliminary data.</text>
</comment>
<proteinExistence type="predicted"/>
<sequence length="109" mass="12120">MSSINPSESTKTDPAEGDLEAQVKRLREDLAEVAETLKGLAGNRASNARDQAFALKNDIKETGEQYFRQAQETVGELEEQLSERVRSEPLKSVLIAAAIGYFYARIFKN</sequence>
<evidence type="ECO:0000256" key="1">
    <source>
        <dbReference type="SAM" id="MobiDB-lite"/>
    </source>
</evidence>
<gene>
    <name evidence="2" type="ORF">LA66_04415</name>
</gene>
<reference evidence="2 3" key="1">
    <citation type="submission" date="2014-09" db="EMBL/GenBank/DDBJ databases">
        <title>Isolation and characterization of Aurantimonas altamirensis ON-56566 from clinical sample following a dog bite.</title>
        <authorList>
            <person name="Eshaghi A."/>
            <person name="Li A."/>
            <person name="Shahinas D."/>
            <person name="Bahn P."/>
            <person name="Kus J.V."/>
            <person name="Patel S.N."/>
        </authorList>
    </citation>
    <scope>NUCLEOTIDE SEQUENCE [LARGE SCALE GENOMIC DNA]</scope>
    <source>
        <strain evidence="2 3">ON-56566</strain>
    </source>
</reference>
<evidence type="ECO:0008006" key="4">
    <source>
        <dbReference type="Google" id="ProtNLM"/>
    </source>
</evidence>
<dbReference type="SUPFAM" id="SSF58113">
    <property type="entry name" value="Apolipoprotein A-I"/>
    <property type="match status" value="1"/>
</dbReference>
<dbReference type="AlphaFoldDB" id="A0A0B1Q656"/>
<dbReference type="RefSeq" id="WP_039188933.1">
    <property type="nucleotide sequence ID" value="NZ_JAQRFV010000001.1"/>
</dbReference>
<dbReference type="Proteomes" id="UP000030826">
    <property type="component" value="Unassembled WGS sequence"/>
</dbReference>
<organism evidence="2 3">
    <name type="scientific">Aureimonas altamirensis</name>
    <dbReference type="NCBI Taxonomy" id="370622"/>
    <lineage>
        <taxon>Bacteria</taxon>
        <taxon>Pseudomonadati</taxon>
        <taxon>Pseudomonadota</taxon>
        <taxon>Alphaproteobacteria</taxon>
        <taxon>Hyphomicrobiales</taxon>
        <taxon>Aurantimonadaceae</taxon>
        <taxon>Aureimonas</taxon>
    </lineage>
</organism>
<evidence type="ECO:0000313" key="3">
    <source>
        <dbReference type="Proteomes" id="UP000030826"/>
    </source>
</evidence>
<accession>A0A0B1Q656</accession>
<dbReference type="EMBL" id="JRFJ01000001">
    <property type="protein sequence ID" value="KHJ55874.1"/>
    <property type="molecule type" value="Genomic_DNA"/>
</dbReference>
<name>A0A0B1Q656_9HYPH</name>
<dbReference type="OrthoDB" id="7908121at2"/>